<dbReference type="GO" id="GO:0006313">
    <property type="term" value="P:DNA transposition"/>
    <property type="evidence" value="ECO:0007669"/>
    <property type="project" value="InterPro"/>
</dbReference>
<feature type="compositionally biased region" description="Basic and acidic residues" evidence="1">
    <location>
        <begin position="213"/>
        <end position="222"/>
    </location>
</feature>
<dbReference type="GO" id="GO:0015074">
    <property type="term" value="P:DNA integration"/>
    <property type="evidence" value="ECO:0007669"/>
    <property type="project" value="InterPro"/>
</dbReference>
<comment type="caution">
    <text evidence="3">The sequence shown here is derived from an EMBL/GenBank/DDBJ whole genome shotgun (WGS) entry which is preliminary data.</text>
</comment>
<proteinExistence type="predicted"/>
<gene>
    <name evidence="3" type="ORF">HPB52_025384</name>
</gene>
<reference evidence="3" key="1">
    <citation type="journal article" date="2020" name="Cell">
        <title>Large-Scale Comparative Analyses of Tick Genomes Elucidate Their Genetic Diversity and Vector Capacities.</title>
        <authorList>
            <consortium name="Tick Genome and Microbiome Consortium (TIGMIC)"/>
            <person name="Jia N."/>
            <person name="Wang J."/>
            <person name="Shi W."/>
            <person name="Du L."/>
            <person name="Sun Y."/>
            <person name="Zhan W."/>
            <person name="Jiang J.F."/>
            <person name="Wang Q."/>
            <person name="Zhang B."/>
            <person name="Ji P."/>
            <person name="Bell-Sakyi L."/>
            <person name="Cui X.M."/>
            <person name="Yuan T.T."/>
            <person name="Jiang B.G."/>
            <person name="Yang W.F."/>
            <person name="Lam T.T."/>
            <person name="Chang Q.C."/>
            <person name="Ding S.J."/>
            <person name="Wang X.J."/>
            <person name="Zhu J.G."/>
            <person name="Ruan X.D."/>
            <person name="Zhao L."/>
            <person name="Wei J.T."/>
            <person name="Ye R.Z."/>
            <person name="Que T.C."/>
            <person name="Du C.H."/>
            <person name="Zhou Y.H."/>
            <person name="Cheng J.X."/>
            <person name="Dai P.F."/>
            <person name="Guo W.B."/>
            <person name="Han X.H."/>
            <person name="Huang E.J."/>
            <person name="Li L.F."/>
            <person name="Wei W."/>
            <person name="Gao Y.C."/>
            <person name="Liu J.Z."/>
            <person name="Shao H.Z."/>
            <person name="Wang X."/>
            <person name="Wang C.C."/>
            <person name="Yang T.C."/>
            <person name="Huo Q.B."/>
            <person name="Li W."/>
            <person name="Chen H.Y."/>
            <person name="Chen S.E."/>
            <person name="Zhou L.G."/>
            <person name="Ni X.B."/>
            <person name="Tian J.H."/>
            <person name="Sheng Y."/>
            <person name="Liu T."/>
            <person name="Pan Y.S."/>
            <person name="Xia L.Y."/>
            <person name="Li J."/>
            <person name="Zhao F."/>
            <person name="Cao W.C."/>
        </authorList>
    </citation>
    <scope>NUCLEOTIDE SEQUENCE</scope>
    <source>
        <strain evidence="3">Rsan-2018</strain>
    </source>
</reference>
<evidence type="ECO:0000313" key="4">
    <source>
        <dbReference type="Proteomes" id="UP000821837"/>
    </source>
</evidence>
<sequence>MTVLICLHRTREKRPTRRPERVAAAVMMGAPESPRDHDTERAYLYDQPSQVAALPVAVYRMSFEREPLALSSSADMGPPPLLLPHVRAMVAADRRPAHSHAHSVSFLRRKRGASLFRDSNDNLCDSPGPPDERPTDLEAAARRCAFWRLHGSVRERVLRTLVPYHPAACPFARFNGAHLETWRTVQAGHLPAPSKVKKCGESCHPSVPTNRGISDRDRAGRSRCTDDEVDRLIIAAVVADPHISAKGIKDALHLNASVWTIRRRLAEAGLANCVAAQKPHITDRQDPFDCSLRVLCRHGDQKRGEVVFSDESTFSSRWDQERRVFTTVHAVGLCQWPMLCECLGPMTRKDLDHWFLSMGTFQPPRTPL</sequence>
<reference evidence="3" key="2">
    <citation type="submission" date="2021-09" db="EMBL/GenBank/DDBJ databases">
        <authorList>
            <person name="Jia N."/>
            <person name="Wang J."/>
            <person name="Shi W."/>
            <person name="Du L."/>
            <person name="Sun Y."/>
            <person name="Zhan W."/>
            <person name="Jiang J."/>
            <person name="Wang Q."/>
            <person name="Zhang B."/>
            <person name="Ji P."/>
            <person name="Sakyi L.B."/>
            <person name="Cui X."/>
            <person name="Yuan T."/>
            <person name="Jiang B."/>
            <person name="Yang W."/>
            <person name="Lam T.T.-Y."/>
            <person name="Chang Q."/>
            <person name="Ding S."/>
            <person name="Wang X."/>
            <person name="Zhu J."/>
            <person name="Ruan X."/>
            <person name="Zhao L."/>
            <person name="Wei J."/>
            <person name="Que T."/>
            <person name="Du C."/>
            <person name="Cheng J."/>
            <person name="Dai P."/>
            <person name="Han X."/>
            <person name="Huang E."/>
            <person name="Gao Y."/>
            <person name="Liu J."/>
            <person name="Shao H."/>
            <person name="Ye R."/>
            <person name="Li L."/>
            <person name="Wei W."/>
            <person name="Wang X."/>
            <person name="Wang C."/>
            <person name="Huo Q."/>
            <person name="Li W."/>
            <person name="Guo W."/>
            <person name="Chen H."/>
            <person name="Chen S."/>
            <person name="Zhou L."/>
            <person name="Zhou L."/>
            <person name="Ni X."/>
            <person name="Tian J."/>
            <person name="Zhou Y."/>
            <person name="Sheng Y."/>
            <person name="Liu T."/>
            <person name="Pan Y."/>
            <person name="Xia L."/>
            <person name="Li J."/>
            <person name="Zhao F."/>
            <person name="Cao W."/>
        </authorList>
    </citation>
    <scope>NUCLEOTIDE SEQUENCE</scope>
    <source>
        <strain evidence="3">Rsan-2018</strain>
        <tissue evidence="3">Larvae</tissue>
    </source>
</reference>
<name>A0A9D4TD38_RHISA</name>
<dbReference type="AlphaFoldDB" id="A0A9D4TD38"/>
<feature type="domain" description="Transposase Tc1-like" evidence="2">
    <location>
        <begin position="230"/>
        <end position="284"/>
    </location>
</feature>
<keyword evidence="4" id="KW-1185">Reference proteome</keyword>
<dbReference type="InterPro" id="IPR002492">
    <property type="entry name" value="Transposase_Tc1-like"/>
</dbReference>
<dbReference type="Proteomes" id="UP000821837">
    <property type="component" value="Unassembled WGS sequence"/>
</dbReference>
<evidence type="ECO:0000259" key="2">
    <source>
        <dbReference type="Pfam" id="PF01498"/>
    </source>
</evidence>
<protein>
    <recommendedName>
        <fullName evidence="2">Transposase Tc1-like domain-containing protein</fullName>
    </recommendedName>
</protein>
<evidence type="ECO:0000313" key="3">
    <source>
        <dbReference type="EMBL" id="KAH7985826.1"/>
    </source>
</evidence>
<feature type="region of interest" description="Disordered" evidence="1">
    <location>
        <begin position="201"/>
        <end position="222"/>
    </location>
</feature>
<dbReference type="GO" id="GO:0003677">
    <property type="term" value="F:DNA binding"/>
    <property type="evidence" value="ECO:0007669"/>
    <property type="project" value="InterPro"/>
</dbReference>
<accession>A0A9D4TD38</accession>
<evidence type="ECO:0000256" key="1">
    <source>
        <dbReference type="SAM" id="MobiDB-lite"/>
    </source>
</evidence>
<organism evidence="3 4">
    <name type="scientific">Rhipicephalus sanguineus</name>
    <name type="common">Brown dog tick</name>
    <name type="synonym">Ixodes sanguineus</name>
    <dbReference type="NCBI Taxonomy" id="34632"/>
    <lineage>
        <taxon>Eukaryota</taxon>
        <taxon>Metazoa</taxon>
        <taxon>Ecdysozoa</taxon>
        <taxon>Arthropoda</taxon>
        <taxon>Chelicerata</taxon>
        <taxon>Arachnida</taxon>
        <taxon>Acari</taxon>
        <taxon>Parasitiformes</taxon>
        <taxon>Ixodida</taxon>
        <taxon>Ixodoidea</taxon>
        <taxon>Ixodidae</taxon>
        <taxon>Rhipicephalinae</taxon>
        <taxon>Rhipicephalus</taxon>
        <taxon>Rhipicephalus</taxon>
    </lineage>
</organism>
<dbReference type="Pfam" id="PF01498">
    <property type="entry name" value="HTH_Tnp_Tc3_2"/>
    <property type="match status" value="1"/>
</dbReference>
<dbReference type="EMBL" id="JABSTV010000706">
    <property type="protein sequence ID" value="KAH7985826.1"/>
    <property type="molecule type" value="Genomic_DNA"/>
</dbReference>